<comment type="similarity">
    <text evidence="1">Belongs to the LytR/CpsA/Psr (LCP) family.</text>
</comment>
<feature type="domain" description="Cell envelope-related transcriptional attenuator" evidence="4">
    <location>
        <begin position="108"/>
        <end position="263"/>
    </location>
</feature>
<dbReference type="EMBL" id="FOET01000010">
    <property type="protein sequence ID" value="SEQ58506.1"/>
    <property type="molecule type" value="Genomic_DNA"/>
</dbReference>
<evidence type="ECO:0000313" key="6">
    <source>
        <dbReference type="Proteomes" id="UP000199055"/>
    </source>
</evidence>
<dbReference type="InterPro" id="IPR004474">
    <property type="entry name" value="LytR_CpsA_psr"/>
</dbReference>
<keyword evidence="3" id="KW-0472">Membrane</keyword>
<gene>
    <name evidence="5" type="ORF">SAMN05216481_110166</name>
</gene>
<keyword evidence="3" id="KW-0812">Transmembrane</keyword>
<accession>A0A1H9H894</accession>
<reference evidence="6" key="1">
    <citation type="submission" date="2016-10" db="EMBL/GenBank/DDBJ databases">
        <authorList>
            <person name="Varghese N."/>
            <person name="Submissions S."/>
        </authorList>
    </citation>
    <scope>NUCLEOTIDE SEQUENCE [LARGE SCALE GENOMIC DNA]</scope>
    <source>
        <strain evidence="6">CGMCC 4.3519</strain>
    </source>
</reference>
<evidence type="ECO:0000313" key="5">
    <source>
        <dbReference type="EMBL" id="SEQ58506.1"/>
    </source>
</evidence>
<feature type="compositionally biased region" description="Low complexity" evidence="2">
    <location>
        <begin position="365"/>
        <end position="396"/>
    </location>
</feature>
<name>A0A1H9H894_9ACTN</name>
<dbReference type="STRING" id="403935.SAMN05216481_110166"/>
<feature type="region of interest" description="Disordered" evidence="2">
    <location>
        <begin position="347"/>
        <end position="414"/>
    </location>
</feature>
<feature type="transmembrane region" description="Helical" evidence="3">
    <location>
        <begin position="30"/>
        <end position="50"/>
    </location>
</feature>
<sequence length="414" mass="44224">MNAYVTEPEDAQQTGLPHPPPRPRRRWLRWAALGASLAVLAAGGAAWFLYNRLDGNIRTDVEAADQLRRFDRERPAAVVHKAKNILLIGSDDRSGDNGRYGRDSGTQRSDTTILLHLSADRSSATGVSIPRDLMVDIPECSGPDGTATRPLFAQFNWAYERGGAACTIRTVENLTGIRVDHHLIVDFTGFENLVDAVGGVEVCLAEPVNDPEAHLVLDAGPQRLDGEQALGYVRARKGIGDGSDTQRMERQQEFLSTLLRQVRDDGLLTDPAELYRVLDAVTSSLTADPGLDSLSELYDLVSGVRDIPQDRVRFMTVPRQPYTYDPNRDELVQPDADLLFAALRDDRPVPAEDGGEPGGQPSGDSSAEPSTTPSSTPSAAPSAGAGIPASAPGAGAREPSTPPTGSPSAGSLCG</sequence>
<dbReference type="Pfam" id="PF03816">
    <property type="entry name" value="LytR_cpsA_psr"/>
    <property type="match status" value="1"/>
</dbReference>
<keyword evidence="6" id="KW-1185">Reference proteome</keyword>
<dbReference type="PANTHER" id="PTHR33392">
    <property type="entry name" value="POLYISOPRENYL-TEICHOIC ACID--PEPTIDOGLYCAN TEICHOIC ACID TRANSFERASE TAGU"/>
    <property type="match status" value="1"/>
</dbReference>
<proteinExistence type="inferred from homology"/>
<keyword evidence="3" id="KW-1133">Transmembrane helix</keyword>
<organism evidence="5 6">
    <name type="scientific">Streptomyces radiopugnans</name>
    <dbReference type="NCBI Taxonomy" id="403935"/>
    <lineage>
        <taxon>Bacteria</taxon>
        <taxon>Bacillati</taxon>
        <taxon>Actinomycetota</taxon>
        <taxon>Actinomycetes</taxon>
        <taxon>Kitasatosporales</taxon>
        <taxon>Streptomycetaceae</taxon>
        <taxon>Streptomyces</taxon>
    </lineage>
</organism>
<evidence type="ECO:0000256" key="2">
    <source>
        <dbReference type="SAM" id="MobiDB-lite"/>
    </source>
</evidence>
<dbReference type="AlphaFoldDB" id="A0A1H9H894"/>
<protein>
    <submittedName>
        <fullName evidence="5">Transcriptional attenuator, LytR family</fullName>
    </submittedName>
</protein>
<evidence type="ECO:0000259" key="4">
    <source>
        <dbReference type="Pfam" id="PF03816"/>
    </source>
</evidence>
<dbReference type="NCBIfam" id="TIGR00350">
    <property type="entry name" value="lytR_cpsA_psr"/>
    <property type="match status" value="1"/>
</dbReference>
<evidence type="ECO:0000256" key="1">
    <source>
        <dbReference type="ARBA" id="ARBA00006068"/>
    </source>
</evidence>
<evidence type="ECO:0000256" key="3">
    <source>
        <dbReference type="SAM" id="Phobius"/>
    </source>
</evidence>
<feature type="region of interest" description="Disordered" evidence="2">
    <location>
        <begin position="1"/>
        <end position="22"/>
    </location>
</feature>
<dbReference type="PANTHER" id="PTHR33392:SF6">
    <property type="entry name" value="POLYISOPRENYL-TEICHOIC ACID--PEPTIDOGLYCAN TEICHOIC ACID TRANSFERASE TAGU"/>
    <property type="match status" value="1"/>
</dbReference>
<dbReference type="InterPro" id="IPR050922">
    <property type="entry name" value="LytR/CpsA/Psr_CW_biosynth"/>
</dbReference>
<dbReference type="Gene3D" id="3.40.630.190">
    <property type="entry name" value="LCP protein"/>
    <property type="match status" value="1"/>
</dbReference>
<dbReference type="Proteomes" id="UP000199055">
    <property type="component" value="Unassembled WGS sequence"/>
</dbReference>